<dbReference type="CDD" id="cd01646">
    <property type="entry name" value="RT_Bac_retron_I"/>
    <property type="match status" value="1"/>
</dbReference>
<dbReference type="RefSeq" id="WP_193781906.1">
    <property type="nucleotide sequence ID" value="NZ_JADDOJ010000093.1"/>
</dbReference>
<reference evidence="3 4" key="1">
    <citation type="submission" date="2020-10" db="EMBL/GenBank/DDBJ databases">
        <title>Draft genome of Ramlibacter aquaticus LMG 30558.</title>
        <authorList>
            <person name="Props R."/>
        </authorList>
    </citation>
    <scope>NUCLEOTIDE SEQUENCE [LARGE SCALE GENOMIC DNA]</scope>
    <source>
        <strain evidence="3 4">LMG 30558</strain>
    </source>
</reference>
<gene>
    <name evidence="3" type="ORF">IM725_17410</name>
</gene>
<sequence>MPFPKSAARLENLQRAWQWIRSNPDRTYKSHFRELYSAYATADGALLKHLKDRLDRSIFEPSDACKLFLPKPSGILRPYTLLGIEDQIVYQAMANIVAERLHPRVRSKYNRQVFGHQYAGATSLWFYRRWTDGYKAFNKAAETVFANGYTWTASFDLTAFYDSIDHNVLRHMLKEIGLGHDFCMELTRLLNKWTATTTQIYHDHGIPQGPLSSGLISEAVLKHFDDNFRTRFDVKYFRYVDDIRLFAKSEEHLRHALVSLDRLSKDVGLFPQSGKIDIHQVTDIRDELKSVSSPVETVLSGPEPDQAGIRRRLAELAPREGGYRVSNSTRFKFLLAKADPSLRVLDRLWRVFEHAPHYYPQVSAYLQKFRSVPDKHADRLLGHIQTQDLYPAIRASLVTAADGRLSTSRTGRLRSSLKKLWAPRTSTPELTSALWSALHRLSHLTERQADYALLYSRTRWLRTRLHFGMPWFEIAKSRRDRLLNISMRSNEADVALTAAWLAALLDCDVRKPVRDIHPLAKIVLRENGKLRRADTKVCGIRQALHEMTGMDLAVNWRKFFGKNYRHAESKIVACKGYFKTNPTAWVSMLDVFNDLLVDDLFRRDGKIGNRNLGNFGGVIGNKALMAKFPKTYAYVLAVHTKRGEGELAHPIVKATKAPTGRIPFKWLKTGSKLMSAALAEIKAEGY</sequence>
<feature type="domain" description="Reverse transcriptase" evidence="2">
    <location>
        <begin position="50"/>
        <end position="299"/>
    </location>
</feature>
<dbReference type="Proteomes" id="UP000715965">
    <property type="component" value="Unassembled WGS sequence"/>
</dbReference>
<dbReference type="InterPro" id="IPR000477">
    <property type="entry name" value="RT_dom"/>
</dbReference>
<evidence type="ECO:0000313" key="3">
    <source>
        <dbReference type="EMBL" id="MBE7942351.1"/>
    </source>
</evidence>
<dbReference type="InterPro" id="IPR043502">
    <property type="entry name" value="DNA/RNA_pol_sf"/>
</dbReference>
<name>A0ABR9SJ03_9BURK</name>
<evidence type="ECO:0000256" key="1">
    <source>
        <dbReference type="ARBA" id="ARBA00034120"/>
    </source>
</evidence>
<organism evidence="3 4">
    <name type="scientific">Ramlibacter aquaticus</name>
    <dbReference type="NCBI Taxonomy" id="2780094"/>
    <lineage>
        <taxon>Bacteria</taxon>
        <taxon>Pseudomonadati</taxon>
        <taxon>Pseudomonadota</taxon>
        <taxon>Betaproteobacteria</taxon>
        <taxon>Burkholderiales</taxon>
        <taxon>Comamonadaceae</taxon>
        <taxon>Ramlibacter</taxon>
    </lineage>
</organism>
<comment type="caution">
    <text evidence="3">The sequence shown here is derived from an EMBL/GenBank/DDBJ whole genome shotgun (WGS) entry which is preliminary data.</text>
</comment>
<dbReference type="Pfam" id="PF00078">
    <property type="entry name" value="RVT_1"/>
    <property type="match status" value="1"/>
</dbReference>
<accession>A0ABR9SJ03</accession>
<comment type="similarity">
    <text evidence="1">Belongs to the bacterial reverse transcriptase family.</text>
</comment>
<proteinExistence type="inferred from homology"/>
<dbReference type="PANTHER" id="PTHR34047:SF8">
    <property type="entry name" value="PROTEIN YKFC"/>
    <property type="match status" value="1"/>
</dbReference>
<evidence type="ECO:0000313" key="4">
    <source>
        <dbReference type="Proteomes" id="UP000715965"/>
    </source>
</evidence>
<dbReference type="InterPro" id="IPR051083">
    <property type="entry name" value="GrpII_Intron_Splice-Mob/Def"/>
</dbReference>
<evidence type="ECO:0000259" key="2">
    <source>
        <dbReference type="PROSITE" id="PS50878"/>
    </source>
</evidence>
<keyword evidence="4" id="KW-1185">Reference proteome</keyword>
<dbReference type="SUPFAM" id="SSF56672">
    <property type="entry name" value="DNA/RNA polymerases"/>
    <property type="match status" value="1"/>
</dbReference>
<dbReference type="PANTHER" id="PTHR34047">
    <property type="entry name" value="NUCLEAR INTRON MATURASE 1, MITOCHONDRIAL-RELATED"/>
    <property type="match status" value="1"/>
</dbReference>
<dbReference type="PROSITE" id="PS50878">
    <property type="entry name" value="RT_POL"/>
    <property type="match status" value="1"/>
</dbReference>
<dbReference type="EMBL" id="JADDOJ010000093">
    <property type="protein sequence ID" value="MBE7942351.1"/>
    <property type="molecule type" value="Genomic_DNA"/>
</dbReference>
<protein>
    <recommendedName>
        <fullName evidence="2">Reverse transcriptase domain-containing protein</fullName>
    </recommendedName>
</protein>